<dbReference type="PANTHER" id="PTHR42928">
    <property type="entry name" value="TRICARBOXYLATE-BINDING PROTEIN"/>
    <property type="match status" value="1"/>
</dbReference>
<keyword evidence="3" id="KW-1185">Reference proteome</keyword>
<reference evidence="3" key="1">
    <citation type="submission" date="2006-12" db="EMBL/GenBank/DDBJ databases">
        <title>Complete sequence of chromosome 1 of Verminephrobacter eiseniae EF01-2.</title>
        <authorList>
            <person name="Copeland A."/>
            <person name="Lucas S."/>
            <person name="Lapidus A."/>
            <person name="Barry K."/>
            <person name="Detter J.C."/>
            <person name="Glavina del Rio T."/>
            <person name="Dalin E."/>
            <person name="Tice H."/>
            <person name="Pitluck S."/>
            <person name="Chertkov O."/>
            <person name="Brettin T."/>
            <person name="Bruce D."/>
            <person name="Han C."/>
            <person name="Tapia R."/>
            <person name="Gilna P."/>
            <person name="Schmutz J."/>
            <person name="Larimer F."/>
            <person name="Land M."/>
            <person name="Hauser L."/>
            <person name="Kyrpides N."/>
            <person name="Kim E."/>
            <person name="Stahl D."/>
            <person name="Richardson P."/>
        </authorList>
    </citation>
    <scope>NUCLEOTIDE SEQUENCE [LARGE SCALE GENOMIC DNA]</scope>
    <source>
        <strain evidence="3">EF01-2</strain>
    </source>
</reference>
<name>A1WQ03_VEREI</name>
<gene>
    <name evidence="2" type="ordered locus">Veis_4004</name>
</gene>
<evidence type="ECO:0000313" key="2">
    <source>
        <dbReference type="EMBL" id="ABM59710.1"/>
    </source>
</evidence>
<dbReference type="eggNOG" id="COG3181">
    <property type="taxonomic scope" value="Bacteria"/>
</dbReference>
<dbReference type="CDD" id="cd13578">
    <property type="entry name" value="PBP2_Bug27"/>
    <property type="match status" value="1"/>
</dbReference>
<dbReference type="Gene3D" id="3.40.190.150">
    <property type="entry name" value="Bordetella uptake gene, domain 1"/>
    <property type="match status" value="1"/>
</dbReference>
<dbReference type="OrthoDB" id="8678477at2"/>
<dbReference type="InterPro" id="IPR005064">
    <property type="entry name" value="BUG"/>
</dbReference>
<dbReference type="HOGENOM" id="CLU_045683_0_0_4"/>
<dbReference type="PIRSF" id="PIRSF017082">
    <property type="entry name" value="YflP"/>
    <property type="match status" value="1"/>
</dbReference>
<evidence type="ECO:0000313" key="3">
    <source>
        <dbReference type="Proteomes" id="UP000000374"/>
    </source>
</evidence>
<evidence type="ECO:0000256" key="1">
    <source>
        <dbReference type="ARBA" id="ARBA00006987"/>
    </source>
</evidence>
<proteinExistence type="inferred from homology"/>
<dbReference type="PANTHER" id="PTHR42928:SF5">
    <property type="entry name" value="BLR1237 PROTEIN"/>
    <property type="match status" value="1"/>
</dbReference>
<dbReference type="Proteomes" id="UP000000374">
    <property type="component" value="Chromosome"/>
</dbReference>
<protein>
    <submittedName>
        <fullName evidence="2">Uncharacterized protein UPF0065</fullName>
    </submittedName>
</protein>
<organism evidence="2 3">
    <name type="scientific">Verminephrobacter eiseniae (strain EF01-2)</name>
    <dbReference type="NCBI Taxonomy" id="391735"/>
    <lineage>
        <taxon>Bacteria</taxon>
        <taxon>Pseudomonadati</taxon>
        <taxon>Pseudomonadota</taxon>
        <taxon>Betaproteobacteria</taxon>
        <taxon>Burkholderiales</taxon>
        <taxon>Comamonadaceae</taxon>
        <taxon>Verminephrobacter</taxon>
    </lineage>
</organism>
<dbReference type="RefSeq" id="WP_011811697.1">
    <property type="nucleotide sequence ID" value="NC_008786.1"/>
</dbReference>
<dbReference type="EMBL" id="CP000542">
    <property type="protein sequence ID" value="ABM59710.1"/>
    <property type="molecule type" value="Genomic_DNA"/>
</dbReference>
<comment type="similarity">
    <text evidence="1">Belongs to the UPF0065 (bug) family.</text>
</comment>
<sequence>MHAFRSSSLHHHHHHHHRRRLLAALGTAACLAAAAPAGQAQGYPNKPVRLVVAYPPGGATDIVARVLAQKLSEQTGQQFIVDNRPGAGGNTGAEWAARSAPDGYTLVLATTAHAISPALFKNLGYKLDKDFAPVSQLTSGPLVIVAHPGLPANDVTELIALAKARPGVLNFASSGNGQSTHLAAELFASMAGVKMAHIPYKGSAPALTDVMGGQAQLMFDTILSAMPQVKAGKLKALAVTSAKRSGAAPELPTVAESGLPGYEAIAWNGLLAPAGTPPEVIARLNAELKKALALPEVKDRFEAQGFAAAWNTPEAFGDFMNAQVKKWAQVVQVSGATLD</sequence>
<dbReference type="GeneID" id="76462351"/>
<dbReference type="Gene3D" id="3.40.190.10">
    <property type="entry name" value="Periplasmic binding protein-like II"/>
    <property type="match status" value="1"/>
</dbReference>
<dbReference type="KEGG" id="vei:Veis_4004"/>
<dbReference type="STRING" id="391735.Veis_4004"/>
<dbReference type="AlphaFoldDB" id="A1WQ03"/>
<dbReference type="SUPFAM" id="SSF53850">
    <property type="entry name" value="Periplasmic binding protein-like II"/>
    <property type="match status" value="1"/>
</dbReference>
<dbReference type="InterPro" id="IPR042100">
    <property type="entry name" value="Bug_dom1"/>
</dbReference>
<accession>A1WQ03</accession>
<dbReference type="Pfam" id="PF03401">
    <property type="entry name" value="TctC"/>
    <property type="match status" value="1"/>
</dbReference>